<keyword evidence="2" id="KW-0442">Lipid degradation</keyword>
<keyword evidence="2" id="KW-0443">Lipid metabolism</keyword>
<dbReference type="PANTHER" id="PTHR31828">
    <property type="entry name" value="PHOSPHOLIPASE A1-IIGAMMA"/>
    <property type="match status" value="1"/>
</dbReference>
<dbReference type="Proteomes" id="UP001064489">
    <property type="component" value="Chromosome 13"/>
</dbReference>
<dbReference type="EC" id="3.1.1.-" evidence="2"/>
<keyword evidence="4" id="KW-1185">Reference proteome</keyword>
<dbReference type="InterPro" id="IPR029058">
    <property type="entry name" value="AB_hydrolase_fold"/>
</dbReference>
<dbReference type="PANTHER" id="PTHR31828:SF20">
    <property type="entry name" value="PHOSPHOLIPASE A1"/>
    <property type="match status" value="1"/>
</dbReference>
<comment type="function">
    <text evidence="2">Acylhydrolase that catalyzes the hydrolysis of phospholipids at the sn-1 position.</text>
</comment>
<accession>A0AAD5JPE4</accession>
<gene>
    <name evidence="3" type="ORF">LWI28_014951</name>
</gene>
<dbReference type="GO" id="GO:0008970">
    <property type="term" value="F:phospholipase A1 activity"/>
    <property type="evidence" value="ECO:0007669"/>
    <property type="project" value="UniProtKB-UniRule"/>
</dbReference>
<evidence type="ECO:0000256" key="1">
    <source>
        <dbReference type="ARBA" id="ARBA00022801"/>
    </source>
</evidence>
<keyword evidence="1 2" id="KW-0378">Hydrolase</keyword>
<protein>
    <recommendedName>
        <fullName evidence="2">Phospholipase A1</fullName>
        <ecNumber evidence="2">3.1.1.-</ecNumber>
    </recommendedName>
</protein>
<organism evidence="3 4">
    <name type="scientific">Acer negundo</name>
    <name type="common">Box elder</name>
    <dbReference type="NCBI Taxonomy" id="4023"/>
    <lineage>
        <taxon>Eukaryota</taxon>
        <taxon>Viridiplantae</taxon>
        <taxon>Streptophyta</taxon>
        <taxon>Embryophyta</taxon>
        <taxon>Tracheophyta</taxon>
        <taxon>Spermatophyta</taxon>
        <taxon>Magnoliopsida</taxon>
        <taxon>eudicotyledons</taxon>
        <taxon>Gunneridae</taxon>
        <taxon>Pentapetalae</taxon>
        <taxon>rosids</taxon>
        <taxon>malvids</taxon>
        <taxon>Sapindales</taxon>
        <taxon>Sapindaceae</taxon>
        <taxon>Hippocastanoideae</taxon>
        <taxon>Acereae</taxon>
        <taxon>Acer</taxon>
    </lineage>
</organism>
<comment type="similarity">
    <text evidence="2">Belongs to the AB hydrolase superfamily. Lipase family.</text>
</comment>
<dbReference type="EMBL" id="JAJSOW010000002">
    <property type="protein sequence ID" value="KAI9198387.1"/>
    <property type="molecule type" value="Genomic_DNA"/>
</dbReference>
<dbReference type="AlphaFoldDB" id="A0AAD5JPE4"/>
<dbReference type="GO" id="GO:0016042">
    <property type="term" value="P:lipid catabolic process"/>
    <property type="evidence" value="ECO:0007669"/>
    <property type="project" value="UniProtKB-UniRule"/>
</dbReference>
<evidence type="ECO:0000256" key="2">
    <source>
        <dbReference type="RuleBase" id="RU367093"/>
    </source>
</evidence>
<reference evidence="3 4" key="1">
    <citation type="journal article" date="2022" name="Plant J.">
        <title>Strategies of tolerance reflected in two North American maple genomes.</title>
        <authorList>
            <person name="McEvoy S.L."/>
            <person name="Sezen U.U."/>
            <person name="Trouern-Trend A."/>
            <person name="McMahon S.M."/>
            <person name="Schaberg P.G."/>
            <person name="Yang J."/>
            <person name="Wegrzyn J.L."/>
            <person name="Swenson N.G."/>
        </authorList>
    </citation>
    <scope>NUCLEOTIDE SEQUENCE [LARGE SCALE GENOMIC DNA]</scope>
    <source>
        <strain evidence="3">91603</strain>
    </source>
</reference>
<dbReference type="Gene3D" id="3.40.50.1820">
    <property type="entry name" value="alpha/beta hydrolase"/>
    <property type="match status" value="1"/>
</dbReference>
<evidence type="ECO:0000313" key="4">
    <source>
        <dbReference type="Proteomes" id="UP001064489"/>
    </source>
</evidence>
<proteinExistence type="inferred from homology"/>
<name>A0AAD5JPE4_ACENE</name>
<dbReference type="InterPro" id="IPR033556">
    <property type="entry name" value="PLA"/>
</dbReference>
<comment type="caution">
    <text evidence="3">The sequence shown here is derived from an EMBL/GenBank/DDBJ whole genome shotgun (WGS) entry which is preliminary data.</text>
</comment>
<evidence type="ECO:0000313" key="3">
    <source>
        <dbReference type="EMBL" id="KAI9198387.1"/>
    </source>
</evidence>
<sequence>MAGTDGVAEKWRELSGENNWVGLLDPLDIDLRRYIIHYGERTAAVGDAYTDETVVSKRNRPEEAYIENQVLGLLTKAVD</sequence>